<keyword evidence="2 5" id="KW-0238">DNA-binding</keyword>
<keyword evidence="1" id="KW-0805">Transcription regulation</keyword>
<dbReference type="PANTHER" id="PTHR44688">
    <property type="entry name" value="DNA-BINDING TRANSCRIPTIONAL ACTIVATOR DEVR_DOSR"/>
    <property type="match status" value="1"/>
</dbReference>
<dbReference type="InterPro" id="IPR036388">
    <property type="entry name" value="WH-like_DNA-bd_sf"/>
</dbReference>
<evidence type="ECO:0000259" key="4">
    <source>
        <dbReference type="PROSITE" id="PS50043"/>
    </source>
</evidence>
<dbReference type="AlphaFoldDB" id="A0A2U9P9B7"/>
<dbReference type="PANTHER" id="PTHR44688:SF16">
    <property type="entry name" value="DNA-BINDING TRANSCRIPTIONAL ACTIVATOR DEVR_DOSR"/>
    <property type="match status" value="1"/>
</dbReference>
<dbReference type="CDD" id="cd06170">
    <property type="entry name" value="LuxR_C_like"/>
    <property type="match status" value="1"/>
</dbReference>
<proteinExistence type="predicted"/>
<dbReference type="SUPFAM" id="SSF46894">
    <property type="entry name" value="C-terminal effector domain of the bipartite response regulators"/>
    <property type="match status" value="1"/>
</dbReference>
<protein>
    <submittedName>
        <fullName evidence="5">DNA-binding response regulator</fullName>
    </submittedName>
</protein>
<keyword evidence="6" id="KW-1185">Reference proteome</keyword>
<dbReference type="RefSeq" id="WP_110632265.1">
    <property type="nucleotide sequence ID" value="NZ_CP029788.1"/>
</dbReference>
<dbReference type="Pfam" id="PF00196">
    <property type="entry name" value="GerE"/>
    <property type="match status" value="1"/>
</dbReference>
<evidence type="ECO:0000256" key="1">
    <source>
        <dbReference type="ARBA" id="ARBA00023015"/>
    </source>
</evidence>
<evidence type="ECO:0000256" key="2">
    <source>
        <dbReference type="ARBA" id="ARBA00023125"/>
    </source>
</evidence>
<dbReference type="OrthoDB" id="3178272at2"/>
<accession>A0A2U9P9B7</accession>
<dbReference type="Proteomes" id="UP000247634">
    <property type="component" value="Chromosome"/>
</dbReference>
<keyword evidence="3" id="KW-0804">Transcription</keyword>
<dbReference type="PROSITE" id="PS00622">
    <property type="entry name" value="HTH_LUXR_1"/>
    <property type="match status" value="1"/>
</dbReference>
<evidence type="ECO:0000313" key="5">
    <source>
        <dbReference type="EMBL" id="AWT46152.1"/>
    </source>
</evidence>
<dbReference type="InterPro" id="IPR000792">
    <property type="entry name" value="Tscrpt_reg_LuxR_C"/>
</dbReference>
<name>A0A2U9P9B7_STRAS</name>
<evidence type="ECO:0000313" key="6">
    <source>
        <dbReference type="Proteomes" id="UP000247634"/>
    </source>
</evidence>
<reference evidence="5 6" key="1">
    <citation type="submission" date="2018-06" db="EMBL/GenBank/DDBJ databases">
        <title>The complete genome sequence of a nosiheptide producer Streptomyces actuosus ATCC 25421: deducing the ability of producing a new class III lantibiotics.</title>
        <authorList>
            <person name="Liu W."/>
            <person name="Sun F."/>
            <person name="Hu Y."/>
        </authorList>
    </citation>
    <scope>NUCLEOTIDE SEQUENCE [LARGE SCALE GENOMIC DNA]</scope>
    <source>
        <strain evidence="5 6">ATCC 25421</strain>
    </source>
</reference>
<dbReference type="GO" id="GO:0006355">
    <property type="term" value="P:regulation of DNA-templated transcription"/>
    <property type="evidence" value="ECO:0007669"/>
    <property type="project" value="InterPro"/>
</dbReference>
<dbReference type="PROSITE" id="PS50043">
    <property type="entry name" value="HTH_LUXR_2"/>
    <property type="match status" value="1"/>
</dbReference>
<dbReference type="SMART" id="SM00421">
    <property type="entry name" value="HTH_LUXR"/>
    <property type="match status" value="1"/>
</dbReference>
<dbReference type="KEGG" id="sact:DMT42_30220"/>
<feature type="domain" description="HTH luxR-type" evidence="4">
    <location>
        <begin position="164"/>
        <end position="231"/>
    </location>
</feature>
<dbReference type="GO" id="GO:0003677">
    <property type="term" value="F:DNA binding"/>
    <property type="evidence" value="ECO:0007669"/>
    <property type="project" value="UniProtKB-KW"/>
</dbReference>
<dbReference type="InterPro" id="IPR016032">
    <property type="entry name" value="Sig_transdc_resp-reg_C-effctor"/>
</dbReference>
<gene>
    <name evidence="5" type="ORF">DMT42_30220</name>
</gene>
<dbReference type="PRINTS" id="PR00038">
    <property type="entry name" value="HTHLUXR"/>
</dbReference>
<sequence length="241" mass="26462">MAILTEREPVRVWPLLMERLTADLPVDLAVLVDLDWDAGTGHALTGKPDWLYEAPLDALINTHMRVHPLLRHYASTADRTPLTLDEIADDRWWKSEAYRAGRSAIGIDRQLALPLSARTGQVRSVIMSRSGQGFTGRDLEYAGLARSLLDTVSAHEAVVRGLPALGDPAEFGITAREAAVLALLSEGLTAYAIGRRLRIAERTVVKHKENLYKKLGVHDRVTAVNRARALGLVPEEPPDGS</sequence>
<dbReference type="EMBL" id="CP029788">
    <property type="protein sequence ID" value="AWT46152.1"/>
    <property type="molecule type" value="Genomic_DNA"/>
</dbReference>
<organism evidence="5 6">
    <name type="scientific">Streptomyces actuosus</name>
    <dbReference type="NCBI Taxonomy" id="1885"/>
    <lineage>
        <taxon>Bacteria</taxon>
        <taxon>Bacillati</taxon>
        <taxon>Actinomycetota</taxon>
        <taxon>Actinomycetes</taxon>
        <taxon>Kitasatosporales</taxon>
        <taxon>Streptomycetaceae</taxon>
        <taxon>Streptomyces</taxon>
    </lineage>
</organism>
<dbReference type="Gene3D" id="1.10.10.10">
    <property type="entry name" value="Winged helix-like DNA-binding domain superfamily/Winged helix DNA-binding domain"/>
    <property type="match status" value="1"/>
</dbReference>
<evidence type="ECO:0000256" key="3">
    <source>
        <dbReference type="ARBA" id="ARBA00023163"/>
    </source>
</evidence>